<dbReference type="AlphaFoldDB" id="A0A2G9H2X9"/>
<dbReference type="GO" id="GO:0004674">
    <property type="term" value="F:protein serine/threonine kinase activity"/>
    <property type="evidence" value="ECO:0007669"/>
    <property type="project" value="UniProtKB-KW"/>
</dbReference>
<evidence type="ECO:0000313" key="21">
    <source>
        <dbReference type="EMBL" id="PIN11889.1"/>
    </source>
</evidence>
<keyword evidence="22" id="KW-1185">Reference proteome</keyword>
<evidence type="ECO:0000256" key="3">
    <source>
        <dbReference type="ARBA" id="ARBA00012513"/>
    </source>
</evidence>
<dbReference type="InterPro" id="IPR013210">
    <property type="entry name" value="LRR_N_plant-typ"/>
</dbReference>
<evidence type="ECO:0000256" key="15">
    <source>
        <dbReference type="ARBA" id="ARBA00023170"/>
    </source>
</evidence>
<evidence type="ECO:0000256" key="5">
    <source>
        <dbReference type="ARBA" id="ARBA00022614"/>
    </source>
</evidence>
<evidence type="ECO:0000256" key="2">
    <source>
        <dbReference type="ARBA" id="ARBA00008684"/>
    </source>
</evidence>
<evidence type="ECO:0000313" key="22">
    <source>
        <dbReference type="Proteomes" id="UP000231279"/>
    </source>
</evidence>
<dbReference type="SUPFAM" id="SSF56112">
    <property type="entry name" value="Protein kinase-like (PK-like)"/>
    <property type="match status" value="1"/>
</dbReference>
<evidence type="ECO:0000256" key="10">
    <source>
        <dbReference type="ARBA" id="ARBA00022741"/>
    </source>
</evidence>
<dbReference type="Pfam" id="PF07714">
    <property type="entry name" value="PK_Tyr_Ser-Thr"/>
    <property type="match status" value="1"/>
</dbReference>
<protein>
    <recommendedName>
        <fullName evidence="3">non-specific serine/threonine protein kinase</fullName>
        <ecNumber evidence="3">2.7.11.1</ecNumber>
    </recommendedName>
</protein>
<keyword evidence="15" id="KW-0675">Receptor</keyword>
<dbReference type="InterPro" id="IPR001245">
    <property type="entry name" value="Ser-Thr/Tyr_kinase_cat_dom"/>
</dbReference>
<dbReference type="GO" id="GO:0106310">
    <property type="term" value="F:protein serine kinase activity"/>
    <property type="evidence" value="ECO:0007669"/>
    <property type="project" value="RHEA"/>
</dbReference>
<gene>
    <name evidence="21" type="ORF">CDL12_15502</name>
</gene>
<dbReference type="FunFam" id="3.30.200.20:FF:000307">
    <property type="entry name" value="pollen receptor-like kinase 1"/>
    <property type="match status" value="1"/>
</dbReference>
<dbReference type="GO" id="GO:0005524">
    <property type="term" value="F:ATP binding"/>
    <property type="evidence" value="ECO:0007669"/>
    <property type="project" value="UniProtKB-KW"/>
</dbReference>
<dbReference type="SUPFAM" id="SSF52058">
    <property type="entry name" value="L domain-like"/>
    <property type="match status" value="1"/>
</dbReference>
<accession>A0A2G9H2X9</accession>
<dbReference type="InterPro" id="IPR032675">
    <property type="entry name" value="LRR_dom_sf"/>
</dbReference>
<dbReference type="STRING" id="429701.A0A2G9H2X9"/>
<comment type="caution">
    <text evidence="21">The sequence shown here is derived from an EMBL/GenBank/DDBJ whole genome shotgun (WGS) entry which is preliminary data.</text>
</comment>
<evidence type="ECO:0000256" key="1">
    <source>
        <dbReference type="ARBA" id="ARBA00004167"/>
    </source>
</evidence>
<evidence type="ECO:0000256" key="12">
    <source>
        <dbReference type="ARBA" id="ARBA00022840"/>
    </source>
</evidence>
<dbReference type="InterPro" id="IPR000719">
    <property type="entry name" value="Prot_kinase_dom"/>
</dbReference>
<keyword evidence="14 19" id="KW-0472">Membrane</keyword>
<evidence type="ECO:0000256" key="17">
    <source>
        <dbReference type="ARBA" id="ARBA00048679"/>
    </source>
</evidence>
<sequence length="673" mass="74195">MPTGAQVAAYHVRPRRLSTTSISSSSSMITILLVLQLLSLYVLGAQENASEALLKFKSSLANADPPLADWNSSIPPCSGNNGNWVGVLCFNGYVWGLQLENMNLQGQIDVNSLVSLPFLRTLSFMNNNFEGTMPDWRKLGALKSLYLSNNQFSGPIREDAFKGMTSLKKVCMANNKFTGNIPTSLESPKLIELRLENNQFTGNIPAISSDHLKVFNVSNNQLEGPIPAPLSKMDASSFLGNKALCGKPLGSACDPPIPPPDLEPFIGDSPPSSPPTVAATTSEQKSPARMAIIIISVVLGLFLIILLLLIYRRSHNSQRPQLGREVSPSYDDEKSHVAVAAAAVVTSTNASEISGSSAKKGEQQPGKLSFVRDDRHKFDLQDLMRASAEVLGSGNFGASYKAVLVDGEALVVKRFKQMNNVAKEDFHEHMRRLGRLKHPNLLPLFAYLYRKEEKLLVFDYVYNGSLATNLHGKHSAEQPGLSWASRLKIIKGVAKGLAYLHNELPSLTVPHGHLKSSNVLLDNNFNPLLMDYTLGPVVNSSQVHQILVAYKSPEYEQTDRVCKKTDVWCFGILILETLTGKLVAKYLAQGCGQYGADLARWINAIVQEKSTNSTQVFDKEMEINNERCKPEMEKLLEIGIACCQENLDQRLDLEEALKQIEQVQEWSADDLRN</sequence>
<dbReference type="InterPro" id="IPR046959">
    <property type="entry name" value="PRK1-6/SRF4-like"/>
</dbReference>
<keyword evidence="4" id="KW-0597">Phosphoprotein</keyword>
<evidence type="ECO:0000256" key="16">
    <source>
        <dbReference type="ARBA" id="ARBA00047899"/>
    </source>
</evidence>
<keyword evidence="11 21" id="KW-0418">Kinase</keyword>
<dbReference type="EC" id="2.7.11.1" evidence="3"/>
<dbReference type="Gene3D" id="3.30.200.20">
    <property type="entry name" value="Phosphorylase Kinase, domain 1"/>
    <property type="match status" value="1"/>
</dbReference>
<keyword evidence="8" id="KW-0732">Signal</keyword>
<comment type="catalytic activity">
    <reaction evidence="16">
        <text>L-threonyl-[protein] + ATP = O-phospho-L-threonyl-[protein] + ADP + H(+)</text>
        <dbReference type="Rhea" id="RHEA:46608"/>
        <dbReference type="Rhea" id="RHEA-COMP:11060"/>
        <dbReference type="Rhea" id="RHEA-COMP:11605"/>
        <dbReference type="ChEBI" id="CHEBI:15378"/>
        <dbReference type="ChEBI" id="CHEBI:30013"/>
        <dbReference type="ChEBI" id="CHEBI:30616"/>
        <dbReference type="ChEBI" id="CHEBI:61977"/>
        <dbReference type="ChEBI" id="CHEBI:456216"/>
        <dbReference type="EC" id="2.7.11.1"/>
    </reaction>
</comment>
<keyword evidence="10" id="KW-0547">Nucleotide-binding</keyword>
<dbReference type="Pfam" id="PF08263">
    <property type="entry name" value="LRRNT_2"/>
    <property type="match status" value="1"/>
</dbReference>
<keyword evidence="6 21" id="KW-0808">Transferase</keyword>
<keyword evidence="13 19" id="KW-1133">Transmembrane helix</keyword>
<evidence type="ECO:0000256" key="13">
    <source>
        <dbReference type="ARBA" id="ARBA00022989"/>
    </source>
</evidence>
<dbReference type="PROSITE" id="PS50011">
    <property type="entry name" value="PROTEIN_KINASE_DOM"/>
    <property type="match status" value="1"/>
</dbReference>
<keyword evidence="9" id="KW-0677">Repeat</keyword>
<dbReference type="InterPro" id="IPR011009">
    <property type="entry name" value="Kinase-like_dom_sf"/>
</dbReference>
<dbReference type="InterPro" id="IPR001611">
    <property type="entry name" value="Leu-rich_rpt"/>
</dbReference>
<keyword evidence="12" id="KW-0067">ATP-binding</keyword>
<comment type="similarity">
    <text evidence="2">Belongs to the protein kinase superfamily. Ser/Thr protein kinase family.</text>
</comment>
<organism evidence="21 22">
    <name type="scientific">Handroanthus impetiginosus</name>
    <dbReference type="NCBI Taxonomy" id="429701"/>
    <lineage>
        <taxon>Eukaryota</taxon>
        <taxon>Viridiplantae</taxon>
        <taxon>Streptophyta</taxon>
        <taxon>Embryophyta</taxon>
        <taxon>Tracheophyta</taxon>
        <taxon>Spermatophyta</taxon>
        <taxon>Magnoliopsida</taxon>
        <taxon>eudicotyledons</taxon>
        <taxon>Gunneridae</taxon>
        <taxon>Pentapetalae</taxon>
        <taxon>asterids</taxon>
        <taxon>lamiids</taxon>
        <taxon>Lamiales</taxon>
        <taxon>Bignoniaceae</taxon>
        <taxon>Crescentiina</taxon>
        <taxon>Tabebuia alliance</taxon>
        <taxon>Handroanthus</taxon>
    </lineage>
</organism>
<evidence type="ECO:0000256" key="6">
    <source>
        <dbReference type="ARBA" id="ARBA00022679"/>
    </source>
</evidence>
<feature type="region of interest" description="Disordered" evidence="18">
    <location>
        <begin position="256"/>
        <end position="282"/>
    </location>
</feature>
<evidence type="ECO:0000256" key="9">
    <source>
        <dbReference type="ARBA" id="ARBA00022737"/>
    </source>
</evidence>
<evidence type="ECO:0000256" key="7">
    <source>
        <dbReference type="ARBA" id="ARBA00022692"/>
    </source>
</evidence>
<evidence type="ECO:0000256" key="4">
    <source>
        <dbReference type="ARBA" id="ARBA00022553"/>
    </source>
</evidence>
<proteinExistence type="inferred from homology"/>
<dbReference type="Gene3D" id="3.80.10.10">
    <property type="entry name" value="Ribonuclease Inhibitor"/>
    <property type="match status" value="2"/>
</dbReference>
<feature type="transmembrane region" description="Helical" evidence="19">
    <location>
        <begin position="290"/>
        <end position="311"/>
    </location>
</feature>
<dbReference type="PANTHER" id="PTHR48007">
    <property type="entry name" value="LEUCINE-RICH REPEAT RECEPTOR-LIKE PROTEIN KINASE PXC1"/>
    <property type="match status" value="1"/>
</dbReference>
<dbReference type="Proteomes" id="UP000231279">
    <property type="component" value="Unassembled WGS sequence"/>
</dbReference>
<comment type="catalytic activity">
    <reaction evidence="17">
        <text>L-seryl-[protein] + ATP = O-phospho-L-seryl-[protein] + ADP + H(+)</text>
        <dbReference type="Rhea" id="RHEA:17989"/>
        <dbReference type="Rhea" id="RHEA-COMP:9863"/>
        <dbReference type="Rhea" id="RHEA-COMP:11604"/>
        <dbReference type="ChEBI" id="CHEBI:15378"/>
        <dbReference type="ChEBI" id="CHEBI:29999"/>
        <dbReference type="ChEBI" id="CHEBI:30616"/>
        <dbReference type="ChEBI" id="CHEBI:83421"/>
        <dbReference type="ChEBI" id="CHEBI:456216"/>
        <dbReference type="EC" id="2.7.11.1"/>
    </reaction>
</comment>
<evidence type="ECO:0000256" key="8">
    <source>
        <dbReference type="ARBA" id="ARBA00022729"/>
    </source>
</evidence>
<dbReference type="OrthoDB" id="418615at2759"/>
<feature type="domain" description="Protein kinase" evidence="20">
    <location>
        <begin position="385"/>
        <end position="667"/>
    </location>
</feature>
<dbReference type="PANTHER" id="PTHR48007:SF64">
    <property type="entry name" value="POLLEN RECEPTOR-LIKE KINASE 1"/>
    <property type="match status" value="1"/>
</dbReference>
<comment type="subcellular location">
    <subcellularLocation>
        <location evidence="1">Membrane</location>
        <topology evidence="1">Single-pass membrane protein</topology>
    </subcellularLocation>
</comment>
<dbReference type="Pfam" id="PF00560">
    <property type="entry name" value="LRR_1"/>
    <property type="match status" value="2"/>
</dbReference>
<keyword evidence="7 19" id="KW-0812">Transmembrane</keyword>
<evidence type="ECO:0000256" key="14">
    <source>
        <dbReference type="ARBA" id="ARBA00023136"/>
    </source>
</evidence>
<keyword evidence="21" id="KW-0723">Serine/threonine-protein kinase</keyword>
<evidence type="ECO:0000256" key="19">
    <source>
        <dbReference type="SAM" id="Phobius"/>
    </source>
</evidence>
<evidence type="ECO:0000256" key="18">
    <source>
        <dbReference type="SAM" id="MobiDB-lite"/>
    </source>
</evidence>
<reference evidence="22" key="1">
    <citation type="journal article" date="2018" name="Gigascience">
        <title>Genome assembly of the Pink Ipe (Handroanthus impetiginosus, Bignoniaceae), a highly valued, ecologically keystone Neotropical timber forest tree.</title>
        <authorList>
            <person name="Silva-Junior O.B."/>
            <person name="Grattapaglia D."/>
            <person name="Novaes E."/>
            <person name="Collevatti R.G."/>
        </authorList>
    </citation>
    <scope>NUCLEOTIDE SEQUENCE [LARGE SCALE GENOMIC DNA]</scope>
    <source>
        <strain evidence="22">cv. UFG-1</strain>
    </source>
</reference>
<evidence type="ECO:0000256" key="11">
    <source>
        <dbReference type="ARBA" id="ARBA00022777"/>
    </source>
</evidence>
<dbReference type="FunFam" id="1.10.510.10:FF:000480">
    <property type="entry name" value="Pollen receptor-like kinase 1"/>
    <property type="match status" value="1"/>
</dbReference>
<dbReference type="EMBL" id="NKXS01002834">
    <property type="protein sequence ID" value="PIN11889.1"/>
    <property type="molecule type" value="Genomic_DNA"/>
</dbReference>
<evidence type="ECO:0000259" key="20">
    <source>
        <dbReference type="PROSITE" id="PS50011"/>
    </source>
</evidence>
<dbReference type="Gene3D" id="1.10.510.10">
    <property type="entry name" value="Transferase(Phosphotransferase) domain 1"/>
    <property type="match status" value="1"/>
</dbReference>
<name>A0A2G9H2X9_9LAMI</name>
<dbReference type="GO" id="GO:0016020">
    <property type="term" value="C:membrane"/>
    <property type="evidence" value="ECO:0007669"/>
    <property type="project" value="UniProtKB-SubCell"/>
</dbReference>
<keyword evidence="5" id="KW-0433">Leucine-rich repeat</keyword>